<dbReference type="CDD" id="cd00009">
    <property type="entry name" value="AAA"/>
    <property type="match status" value="1"/>
</dbReference>
<evidence type="ECO:0000313" key="2">
    <source>
        <dbReference type="EMBL" id="KPU43828.1"/>
    </source>
</evidence>
<dbReference type="InterPro" id="IPR008533">
    <property type="entry name" value="DUF815"/>
</dbReference>
<evidence type="ECO:0000313" key="3">
    <source>
        <dbReference type="Proteomes" id="UP000050326"/>
    </source>
</evidence>
<evidence type="ECO:0000259" key="1">
    <source>
        <dbReference type="SMART" id="SM00382"/>
    </source>
</evidence>
<gene>
    <name evidence="2" type="ORF">OXPF_26880</name>
</gene>
<dbReference type="InterPro" id="IPR003593">
    <property type="entry name" value="AAA+_ATPase"/>
</dbReference>
<comment type="caution">
    <text evidence="2">The sequence shown here is derived from an EMBL/GenBank/DDBJ whole genome shotgun (WGS) entry which is preliminary data.</text>
</comment>
<dbReference type="OrthoDB" id="9812140at2"/>
<name>A0A0P8YA59_9CLOT</name>
<sequence>MDNAVSQEQNPINYGLYFESLSVYRDLFEDSTLGRLYELVSCFLTVDNGEIRSFINYYNDFYFELISQPRTSLKDYIIENILFDDNAFAKLSSKGVEIEEGLKRAVLNDLDCLLSISNLSSQALKRDAKKYLCASSFEESLIDRLPEWQAVSTIKERNEESNTKKTVNILKASEKWSDNFKDLYDFYNKNGTGMFAKYKAFVWERGIEGYYLKGIDNSDPVRLENLIDYTAERQVVIDNTLQFLKGYPANNVLLYGDRGTGKSTAVKAILNEYHTQGLRMVEVPKNNLMDFPLIIRQLKDRPQKFIVFVDDLAFEDSEESFTSLKAVLEGGLESRPKNVLIYATSNRRHLIKEKFSDRAGLHSGNRDDEVNSVDTMQEKLSLADRFGITVVFTSPNQDSYFKIVEGLASQRGIVMDKEELLKEAKKWEIWYNGRSPRTARQFVDWLEGHVGK</sequence>
<dbReference type="SUPFAM" id="SSF52540">
    <property type="entry name" value="P-loop containing nucleoside triphosphate hydrolases"/>
    <property type="match status" value="2"/>
</dbReference>
<dbReference type="Pfam" id="PF05673">
    <property type="entry name" value="DUF815"/>
    <property type="match status" value="1"/>
</dbReference>
<dbReference type="Gene3D" id="3.40.50.300">
    <property type="entry name" value="P-loop containing nucleotide triphosphate hydrolases"/>
    <property type="match status" value="1"/>
</dbReference>
<dbReference type="STRING" id="36849.OXPF_26880"/>
<dbReference type="InterPro" id="IPR027417">
    <property type="entry name" value="P-loop_NTPase"/>
</dbReference>
<proteinExistence type="predicted"/>
<feature type="domain" description="AAA+ ATPase" evidence="1">
    <location>
        <begin position="248"/>
        <end position="365"/>
    </location>
</feature>
<dbReference type="PANTHER" id="PTHR42935">
    <property type="entry name" value="SLR0930 PROTEIN"/>
    <property type="match status" value="1"/>
</dbReference>
<dbReference type="SMART" id="SM00382">
    <property type="entry name" value="AAA"/>
    <property type="match status" value="1"/>
</dbReference>
<keyword evidence="3" id="KW-1185">Reference proteome</keyword>
<dbReference type="PANTHER" id="PTHR42935:SF1">
    <property type="entry name" value="SLR0930 PROTEIN"/>
    <property type="match status" value="1"/>
</dbReference>
<dbReference type="EMBL" id="LKET01000035">
    <property type="protein sequence ID" value="KPU43828.1"/>
    <property type="molecule type" value="Genomic_DNA"/>
</dbReference>
<dbReference type="Proteomes" id="UP000050326">
    <property type="component" value="Unassembled WGS sequence"/>
</dbReference>
<reference evidence="2 3" key="1">
    <citation type="submission" date="2015-09" db="EMBL/GenBank/DDBJ databases">
        <title>Genome sequence of Oxobacter pfennigii DSM 3222.</title>
        <authorList>
            <person name="Poehlein A."/>
            <person name="Bengelsdorf F.R."/>
            <person name="Schiel-Bengelsdorf B."/>
            <person name="Duerre P."/>
            <person name="Daniel R."/>
        </authorList>
    </citation>
    <scope>NUCLEOTIDE SEQUENCE [LARGE SCALE GENOMIC DNA]</scope>
    <source>
        <strain evidence="2 3">DSM 3222</strain>
    </source>
</reference>
<protein>
    <submittedName>
        <fullName evidence="2">ATPase family associated with various cellular activities (AAA)</fullName>
    </submittedName>
</protein>
<dbReference type="RefSeq" id="WP_054875725.1">
    <property type="nucleotide sequence ID" value="NZ_LKET01000035.1"/>
</dbReference>
<dbReference type="PATRIC" id="fig|36849.3.peg.2843"/>
<organism evidence="2 3">
    <name type="scientific">Oxobacter pfennigii</name>
    <dbReference type="NCBI Taxonomy" id="36849"/>
    <lineage>
        <taxon>Bacteria</taxon>
        <taxon>Bacillati</taxon>
        <taxon>Bacillota</taxon>
        <taxon>Clostridia</taxon>
        <taxon>Eubacteriales</taxon>
        <taxon>Clostridiaceae</taxon>
        <taxon>Oxobacter</taxon>
    </lineage>
</organism>
<dbReference type="AlphaFoldDB" id="A0A0P8YA59"/>
<accession>A0A0P8YA59</accession>